<proteinExistence type="predicted"/>
<organism evidence="1 2">
    <name type="scientific">Lentinula lateritia</name>
    <dbReference type="NCBI Taxonomy" id="40482"/>
    <lineage>
        <taxon>Eukaryota</taxon>
        <taxon>Fungi</taxon>
        <taxon>Dikarya</taxon>
        <taxon>Basidiomycota</taxon>
        <taxon>Agaricomycotina</taxon>
        <taxon>Agaricomycetes</taxon>
        <taxon>Agaricomycetidae</taxon>
        <taxon>Agaricales</taxon>
        <taxon>Marasmiineae</taxon>
        <taxon>Omphalotaceae</taxon>
        <taxon>Lentinula</taxon>
    </lineage>
</organism>
<dbReference type="EMBL" id="JANVFS010000007">
    <property type="protein sequence ID" value="KAJ4489594.1"/>
    <property type="molecule type" value="Genomic_DNA"/>
</dbReference>
<comment type="caution">
    <text evidence="1">The sequence shown here is derived from an EMBL/GenBank/DDBJ whole genome shotgun (WGS) entry which is preliminary data.</text>
</comment>
<gene>
    <name evidence="1" type="ORF">C8J55DRAFT_304410</name>
</gene>
<evidence type="ECO:0000313" key="1">
    <source>
        <dbReference type="EMBL" id="KAJ4489594.1"/>
    </source>
</evidence>
<accession>A0A9W9DXE3</accession>
<reference evidence="1" key="2">
    <citation type="journal article" date="2023" name="Proc. Natl. Acad. Sci. U.S.A.">
        <title>A global phylogenomic analysis of the shiitake genus Lentinula.</title>
        <authorList>
            <person name="Sierra-Patev S."/>
            <person name="Min B."/>
            <person name="Naranjo-Ortiz M."/>
            <person name="Looney B."/>
            <person name="Konkel Z."/>
            <person name="Slot J.C."/>
            <person name="Sakamoto Y."/>
            <person name="Steenwyk J.L."/>
            <person name="Rokas A."/>
            <person name="Carro J."/>
            <person name="Camarero S."/>
            <person name="Ferreira P."/>
            <person name="Molpeceres G."/>
            <person name="Ruiz-Duenas F.J."/>
            <person name="Serrano A."/>
            <person name="Henrissat B."/>
            <person name="Drula E."/>
            <person name="Hughes K.W."/>
            <person name="Mata J.L."/>
            <person name="Ishikawa N.K."/>
            <person name="Vargas-Isla R."/>
            <person name="Ushijima S."/>
            <person name="Smith C.A."/>
            <person name="Donoghue J."/>
            <person name="Ahrendt S."/>
            <person name="Andreopoulos W."/>
            <person name="He G."/>
            <person name="LaButti K."/>
            <person name="Lipzen A."/>
            <person name="Ng V."/>
            <person name="Riley R."/>
            <person name="Sandor L."/>
            <person name="Barry K."/>
            <person name="Martinez A.T."/>
            <person name="Xiao Y."/>
            <person name="Gibbons J.G."/>
            <person name="Terashima K."/>
            <person name="Grigoriev I.V."/>
            <person name="Hibbett D."/>
        </authorList>
    </citation>
    <scope>NUCLEOTIDE SEQUENCE</scope>
    <source>
        <strain evidence="1">Sp2 HRB7682 ss15</strain>
    </source>
</reference>
<dbReference type="AlphaFoldDB" id="A0A9W9DXE3"/>
<evidence type="ECO:0000313" key="2">
    <source>
        <dbReference type="Proteomes" id="UP001150238"/>
    </source>
</evidence>
<sequence length="107" mass="12497">MVAINSFILFTLQASKGYTASLDSGCLQRGFFNKELTELQQHSLVRTFVCSSRVQFFSFYLYSARVNLRLNQHDNYRTKDIESLFCVRGKYHDIQFISNLRLVVPMN</sequence>
<protein>
    <submittedName>
        <fullName evidence="1">Uncharacterized protein</fullName>
    </submittedName>
</protein>
<name>A0A9W9DXE3_9AGAR</name>
<reference evidence="1" key="1">
    <citation type="submission" date="2022-08" db="EMBL/GenBank/DDBJ databases">
        <authorList>
            <consortium name="DOE Joint Genome Institute"/>
            <person name="Min B."/>
            <person name="Riley R."/>
            <person name="Sierra-Patev S."/>
            <person name="Naranjo-Ortiz M."/>
            <person name="Looney B."/>
            <person name="Konkel Z."/>
            <person name="Slot J.C."/>
            <person name="Sakamoto Y."/>
            <person name="Steenwyk J.L."/>
            <person name="Rokas A."/>
            <person name="Carro J."/>
            <person name="Camarero S."/>
            <person name="Ferreira P."/>
            <person name="Molpeceres G."/>
            <person name="Ruiz-Duenas F.J."/>
            <person name="Serrano A."/>
            <person name="Henrissat B."/>
            <person name="Drula E."/>
            <person name="Hughes K.W."/>
            <person name="Mata J.L."/>
            <person name="Ishikawa N.K."/>
            <person name="Vargas-Isla R."/>
            <person name="Ushijima S."/>
            <person name="Smith C.A."/>
            <person name="Ahrendt S."/>
            <person name="Andreopoulos W."/>
            <person name="He G."/>
            <person name="Labutti K."/>
            <person name="Lipzen A."/>
            <person name="Ng V."/>
            <person name="Sandor L."/>
            <person name="Barry K."/>
            <person name="Martinez A.T."/>
            <person name="Xiao Y."/>
            <person name="Gibbons J.G."/>
            <person name="Terashima K."/>
            <person name="Hibbett D.S."/>
            <person name="Grigoriev I.V."/>
        </authorList>
    </citation>
    <scope>NUCLEOTIDE SEQUENCE</scope>
    <source>
        <strain evidence="1">Sp2 HRB7682 ss15</strain>
    </source>
</reference>
<dbReference type="Proteomes" id="UP001150238">
    <property type="component" value="Unassembled WGS sequence"/>
</dbReference>